<keyword evidence="2" id="KW-0238">DNA-binding</keyword>
<dbReference type="CDD" id="cd01392">
    <property type="entry name" value="HTH_LacI"/>
    <property type="match status" value="1"/>
</dbReference>
<dbReference type="RefSeq" id="WP_226931345.1">
    <property type="nucleotide sequence ID" value="NZ_FAOZ01000013.1"/>
</dbReference>
<keyword evidence="1" id="KW-0805">Transcription regulation</keyword>
<sequence length="357" mass="37910">MSTDRYIERVTSREATVKRPATIREVAALAGVSVSTVSNALAGRRSVSGESSARIRAAAHRLGYRPGTAATGAARTQTRQAIGLIVPDARNPFFAQVAHGVETVAQSFGWAVFLASTDLDSAREADYLDRLAGAADGVLVCSTSGQADQVQHLVDSGVAVVVCDERLAVRGAGGVFSDDEEAGRTAARHILDRGARRIAMIRGPEHLETARARRSGFRAELEVAGRSLPPWRSLASDYTIDGGRWAADQILASDPRVDAIFCANDLQAVGAAQAMRHAGRGVPEDVLVIGIDGIAWAELTEPSITSVSRHPHQLGAEAARLLIEMVGEDAHARELMLPVSLVQRDSTRRVGGNDRTA</sequence>
<name>A0A0S4QPY8_9ACTN</name>
<dbReference type="GO" id="GO:0003700">
    <property type="term" value="F:DNA-binding transcription factor activity"/>
    <property type="evidence" value="ECO:0007669"/>
    <property type="project" value="TreeGrafter"/>
</dbReference>
<dbReference type="InterPro" id="IPR010982">
    <property type="entry name" value="Lambda_DNA-bd_dom_sf"/>
</dbReference>
<evidence type="ECO:0000256" key="3">
    <source>
        <dbReference type="ARBA" id="ARBA00023163"/>
    </source>
</evidence>
<dbReference type="Gene3D" id="1.10.260.40">
    <property type="entry name" value="lambda repressor-like DNA-binding domains"/>
    <property type="match status" value="1"/>
</dbReference>
<dbReference type="InterPro" id="IPR000843">
    <property type="entry name" value="HTH_LacI"/>
</dbReference>
<evidence type="ECO:0000256" key="1">
    <source>
        <dbReference type="ARBA" id="ARBA00023015"/>
    </source>
</evidence>
<dbReference type="AlphaFoldDB" id="A0A0S4QPY8"/>
<dbReference type="PROSITE" id="PS50932">
    <property type="entry name" value="HTH_LACI_2"/>
    <property type="match status" value="1"/>
</dbReference>
<dbReference type="SUPFAM" id="SSF47413">
    <property type="entry name" value="lambda repressor-like DNA-binding domains"/>
    <property type="match status" value="1"/>
</dbReference>
<dbReference type="EMBL" id="FAOZ01000013">
    <property type="protein sequence ID" value="CUU57533.1"/>
    <property type="molecule type" value="Genomic_DNA"/>
</dbReference>
<dbReference type="PROSITE" id="PS00356">
    <property type="entry name" value="HTH_LACI_1"/>
    <property type="match status" value="1"/>
</dbReference>
<accession>A0A0S4QPY8</accession>
<proteinExistence type="predicted"/>
<evidence type="ECO:0000259" key="4">
    <source>
        <dbReference type="PROSITE" id="PS50932"/>
    </source>
</evidence>
<dbReference type="Pfam" id="PF00356">
    <property type="entry name" value="LacI"/>
    <property type="match status" value="1"/>
</dbReference>
<reference evidence="6" key="1">
    <citation type="submission" date="2015-11" db="EMBL/GenBank/DDBJ databases">
        <authorList>
            <person name="Varghese N."/>
        </authorList>
    </citation>
    <scope>NUCLEOTIDE SEQUENCE [LARGE SCALE GENOMIC DNA]</scope>
    <source>
        <strain evidence="6">DSM 45899</strain>
    </source>
</reference>
<dbReference type="SMART" id="SM00354">
    <property type="entry name" value="HTH_LACI"/>
    <property type="match status" value="1"/>
</dbReference>
<dbReference type="Pfam" id="PF00532">
    <property type="entry name" value="Peripla_BP_1"/>
    <property type="match status" value="1"/>
</dbReference>
<keyword evidence="6" id="KW-1185">Reference proteome</keyword>
<organism evidence="5 6">
    <name type="scientific">Parafrankia irregularis</name>
    <dbReference type="NCBI Taxonomy" id="795642"/>
    <lineage>
        <taxon>Bacteria</taxon>
        <taxon>Bacillati</taxon>
        <taxon>Actinomycetota</taxon>
        <taxon>Actinomycetes</taxon>
        <taxon>Frankiales</taxon>
        <taxon>Frankiaceae</taxon>
        <taxon>Parafrankia</taxon>
    </lineage>
</organism>
<evidence type="ECO:0000313" key="5">
    <source>
        <dbReference type="EMBL" id="CUU57533.1"/>
    </source>
</evidence>
<dbReference type="InterPro" id="IPR028082">
    <property type="entry name" value="Peripla_BP_I"/>
</dbReference>
<gene>
    <name evidence="5" type="ORF">Ga0074812_11331</name>
</gene>
<dbReference type="Proteomes" id="UP000198802">
    <property type="component" value="Unassembled WGS sequence"/>
</dbReference>
<keyword evidence="3" id="KW-0804">Transcription</keyword>
<dbReference type="InterPro" id="IPR001761">
    <property type="entry name" value="Peripla_BP/Lac1_sug-bd_dom"/>
</dbReference>
<evidence type="ECO:0000313" key="6">
    <source>
        <dbReference type="Proteomes" id="UP000198802"/>
    </source>
</evidence>
<dbReference type="SUPFAM" id="SSF53822">
    <property type="entry name" value="Periplasmic binding protein-like I"/>
    <property type="match status" value="1"/>
</dbReference>
<dbReference type="PANTHER" id="PTHR30146:SF109">
    <property type="entry name" value="HTH-TYPE TRANSCRIPTIONAL REGULATOR GALS"/>
    <property type="match status" value="1"/>
</dbReference>
<dbReference type="CDD" id="cd06267">
    <property type="entry name" value="PBP1_LacI_sugar_binding-like"/>
    <property type="match status" value="1"/>
</dbReference>
<dbReference type="GO" id="GO:0000976">
    <property type="term" value="F:transcription cis-regulatory region binding"/>
    <property type="evidence" value="ECO:0007669"/>
    <property type="project" value="TreeGrafter"/>
</dbReference>
<dbReference type="Gene3D" id="3.40.50.2300">
    <property type="match status" value="2"/>
</dbReference>
<evidence type="ECO:0000256" key="2">
    <source>
        <dbReference type="ARBA" id="ARBA00023125"/>
    </source>
</evidence>
<feature type="domain" description="HTH lacI-type" evidence="4">
    <location>
        <begin position="21"/>
        <end position="75"/>
    </location>
</feature>
<dbReference type="PANTHER" id="PTHR30146">
    <property type="entry name" value="LACI-RELATED TRANSCRIPTIONAL REPRESSOR"/>
    <property type="match status" value="1"/>
</dbReference>
<protein>
    <submittedName>
        <fullName evidence="5">LacI family transcriptional regulator</fullName>
    </submittedName>
</protein>